<evidence type="ECO:0008006" key="3">
    <source>
        <dbReference type="Google" id="ProtNLM"/>
    </source>
</evidence>
<evidence type="ECO:0000313" key="2">
    <source>
        <dbReference type="Proteomes" id="UP000324065"/>
    </source>
</evidence>
<evidence type="ECO:0000313" key="1">
    <source>
        <dbReference type="EMBL" id="KAA5604300.1"/>
    </source>
</evidence>
<dbReference type="OrthoDB" id="7343073at2"/>
<comment type="caution">
    <text evidence="1">The sequence shown here is derived from an EMBL/GenBank/DDBJ whole genome shotgun (WGS) entry which is preliminary data.</text>
</comment>
<proteinExistence type="predicted"/>
<accession>A0A5M6I7T7</accession>
<organism evidence="1 2">
    <name type="scientific">Roseospira marina</name>
    <dbReference type="NCBI Taxonomy" id="140057"/>
    <lineage>
        <taxon>Bacteria</taxon>
        <taxon>Pseudomonadati</taxon>
        <taxon>Pseudomonadota</taxon>
        <taxon>Alphaproteobacteria</taxon>
        <taxon>Rhodospirillales</taxon>
        <taxon>Rhodospirillaceae</taxon>
        <taxon>Roseospira</taxon>
    </lineage>
</organism>
<dbReference type="Proteomes" id="UP000324065">
    <property type="component" value="Unassembled WGS sequence"/>
</dbReference>
<dbReference type="AlphaFoldDB" id="A0A5M6I7T7"/>
<reference evidence="1 2" key="1">
    <citation type="submission" date="2019-09" db="EMBL/GenBank/DDBJ databases">
        <title>Genome sequence of Roseospira marina, one of the more divergent members of the non-sulfur purple photosynthetic bacterial family, the Rhodospirillaceae.</title>
        <authorList>
            <person name="Meyer T."/>
            <person name="Kyndt J."/>
        </authorList>
    </citation>
    <scope>NUCLEOTIDE SEQUENCE [LARGE SCALE GENOMIC DNA]</scope>
    <source>
        <strain evidence="1 2">DSM 15113</strain>
    </source>
</reference>
<gene>
    <name evidence="1" type="ORF">F1188_16540</name>
</gene>
<dbReference type="RefSeq" id="WP_150063557.1">
    <property type="nucleotide sequence ID" value="NZ_JACHII010000018.1"/>
</dbReference>
<name>A0A5M6I7T7_9PROT</name>
<sequence length="149" mass="17487">MDCFELCADQRAVIEKTASRNAVSDHLRIHGEATDDFPSAIPDTDWSRTLILCDIEGEEFRVFTDRCFSTLQRAEIIVEIHKWIDDFWEHYTAFLKRASPYFDIELLERSTLPARTPKFLHNLPDDNRLLMLSEGRPNMMRYLHLKGRA</sequence>
<keyword evidence="2" id="KW-1185">Reference proteome</keyword>
<protein>
    <recommendedName>
        <fullName evidence="3">Methyltransferase FkbM domain-containing protein</fullName>
    </recommendedName>
</protein>
<dbReference type="EMBL" id="VWPJ01000019">
    <property type="protein sequence ID" value="KAA5604300.1"/>
    <property type="molecule type" value="Genomic_DNA"/>
</dbReference>